<dbReference type="Proteomes" id="UP001431221">
    <property type="component" value="Unassembled WGS sequence"/>
</dbReference>
<dbReference type="EMBL" id="JALNMJ010000004">
    <property type="protein sequence ID" value="MCK7611949.1"/>
    <property type="molecule type" value="Genomic_DNA"/>
</dbReference>
<organism evidence="1 2">
    <name type="scientific">Roseibium sediminicola</name>
    <dbReference type="NCBI Taxonomy" id="2933272"/>
    <lineage>
        <taxon>Bacteria</taxon>
        <taxon>Pseudomonadati</taxon>
        <taxon>Pseudomonadota</taxon>
        <taxon>Alphaproteobacteria</taxon>
        <taxon>Hyphomicrobiales</taxon>
        <taxon>Stappiaceae</taxon>
        <taxon>Roseibium</taxon>
    </lineage>
</organism>
<keyword evidence="2" id="KW-1185">Reference proteome</keyword>
<accession>A0ABT0GR81</accession>
<evidence type="ECO:0000313" key="1">
    <source>
        <dbReference type="EMBL" id="MCK7611949.1"/>
    </source>
</evidence>
<protein>
    <submittedName>
        <fullName evidence="1">Uncharacterized protein</fullName>
    </submittedName>
</protein>
<evidence type="ECO:0000313" key="2">
    <source>
        <dbReference type="Proteomes" id="UP001431221"/>
    </source>
</evidence>
<proteinExistence type="predicted"/>
<name>A0ABT0GR81_9HYPH</name>
<gene>
    <name evidence="1" type="ORF">M0H32_07250</name>
</gene>
<reference evidence="1" key="1">
    <citation type="submission" date="2022-04" db="EMBL/GenBank/DDBJ databases">
        <title>Roseibium sp. CAU 1639 isolated from mud.</title>
        <authorList>
            <person name="Kim W."/>
        </authorList>
    </citation>
    <scope>NUCLEOTIDE SEQUENCE</scope>
    <source>
        <strain evidence="1">CAU 1639</strain>
    </source>
</reference>
<comment type="caution">
    <text evidence="1">The sequence shown here is derived from an EMBL/GenBank/DDBJ whole genome shotgun (WGS) entry which is preliminary data.</text>
</comment>
<sequence length="253" mass="28801">MTSANCPLAFSAAEEGLFSELVVQTITALRLDRGRRSPAQAARFAIGDFVGGQSDMSCDQQIYVMLECAEIIDHQLHFKLTDDALPAHLANGARFCVDLLWAFECFLNTTAEWHPDGWDHPLFSYEPFELPAELVSLGDAFAEAGYLSKTNARYRWTTKAKPTLGLICWGYSTERGLETRHELKRMFASLPEQLKDRITTDRSSNLQAELEDVLSNHWYNDQWNDAPVRGSRDRVYLRSEMNERASIILTLFR</sequence>
<dbReference type="RefSeq" id="WP_248152681.1">
    <property type="nucleotide sequence ID" value="NZ_JALNMJ010000004.1"/>
</dbReference>